<dbReference type="GO" id="GO:0030145">
    <property type="term" value="F:manganese ion binding"/>
    <property type="evidence" value="ECO:0007669"/>
    <property type="project" value="InterPro"/>
</dbReference>
<dbReference type="RefSeq" id="WP_079424166.1">
    <property type="nucleotide sequence ID" value="NZ_MZGV01000020.1"/>
</dbReference>
<dbReference type="AlphaFoldDB" id="A0A1V4INN1"/>
<reference evidence="6 7" key="1">
    <citation type="submission" date="2017-03" db="EMBL/GenBank/DDBJ databases">
        <title>Genome sequence of Clostridium oryzae DSM 28571.</title>
        <authorList>
            <person name="Poehlein A."/>
            <person name="Daniel R."/>
        </authorList>
    </citation>
    <scope>NUCLEOTIDE SEQUENCE [LARGE SCALE GENOMIC DNA]</scope>
    <source>
        <strain evidence="6 7">DSM 28571</strain>
    </source>
</reference>
<evidence type="ECO:0000313" key="7">
    <source>
        <dbReference type="Proteomes" id="UP000190080"/>
    </source>
</evidence>
<protein>
    <recommendedName>
        <fullName evidence="2">protein-tyrosine-phosphatase</fullName>
        <ecNumber evidence="2">3.1.3.48</ecNumber>
    </recommendedName>
</protein>
<evidence type="ECO:0000313" key="6">
    <source>
        <dbReference type="EMBL" id="OPJ61658.1"/>
    </source>
</evidence>
<organism evidence="6 7">
    <name type="scientific">Clostridium oryzae</name>
    <dbReference type="NCBI Taxonomy" id="1450648"/>
    <lineage>
        <taxon>Bacteria</taxon>
        <taxon>Bacillati</taxon>
        <taxon>Bacillota</taxon>
        <taxon>Clostridia</taxon>
        <taxon>Eubacteriales</taxon>
        <taxon>Clostridiaceae</taxon>
        <taxon>Clostridium</taxon>
    </lineage>
</organism>
<keyword evidence="4" id="KW-0904">Protein phosphatase</keyword>
<sequence length="268" mass="30761">MIDFHSHIIPGIDDGADSFDMSIEMLKNSVNEGTKFICATSHYIPGEDAAENFNYRNEKGVESSIYDEKLLELTKLCSERDIDINILKGMELYMSLELPELYKEKRIWGLNNSQYLLIELPMQQFPLYTEEVLYELRLLGAIPIIAHPERNFRIMKDRTLLESLVSQGTLAQVNAGSLTGSYGKDIKTFAEVLVKMNLVHMIGSDAHNDKKRTTKINGALKIIEKNNNELYNWIKENEFNIINGLSVELPQIKRKNKTSFFFGLFKKN</sequence>
<dbReference type="GO" id="GO:0004725">
    <property type="term" value="F:protein tyrosine phosphatase activity"/>
    <property type="evidence" value="ECO:0007669"/>
    <property type="project" value="UniProtKB-EC"/>
</dbReference>
<evidence type="ECO:0000256" key="4">
    <source>
        <dbReference type="ARBA" id="ARBA00022912"/>
    </source>
</evidence>
<gene>
    <name evidence="6" type="primary">ywqE</name>
    <name evidence="6" type="ORF">CLORY_21580</name>
</gene>
<evidence type="ECO:0000256" key="2">
    <source>
        <dbReference type="ARBA" id="ARBA00013064"/>
    </source>
</evidence>
<keyword evidence="7" id="KW-1185">Reference proteome</keyword>
<dbReference type="EC" id="3.1.3.48" evidence="2"/>
<dbReference type="Proteomes" id="UP000190080">
    <property type="component" value="Unassembled WGS sequence"/>
</dbReference>
<dbReference type="PIRSF" id="PIRSF016557">
    <property type="entry name" value="Caps_synth_CpsB"/>
    <property type="match status" value="1"/>
</dbReference>
<comment type="similarity">
    <text evidence="1">Belongs to the metallo-dependent hydrolases superfamily. CpsB/CapC family.</text>
</comment>
<comment type="caution">
    <text evidence="6">The sequence shown here is derived from an EMBL/GenBank/DDBJ whole genome shotgun (WGS) entry which is preliminary data.</text>
</comment>
<dbReference type="Pfam" id="PF19567">
    <property type="entry name" value="CpsB_CapC"/>
    <property type="match status" value="1"/>
</dbReference>
<evidence type="ECO:0000256" key="3">
    <source>
        <dbReference type="ARBA" id="ARBA00022801"/>
    </source>
</evidence>
<evidence type="ECO:0000256" key="5">
    <source>
        <dbReference type="ARBA" id="ARBA00051722"/>
    </source>
</evidence>
<accession>A0A1V4INN1</accession>
<dbReference type="SUPFAM" id="SSF89550">
    <property type="entry name" value="PHP domain-like"/>
    <property type="match status" value="1"/>
</dbReference>
<evidence type="ECO:0000256" key="1">
    <source>
        <dbReference type="ARBA" id="ARBA00005750"/>
    </source>
</evidence>
<dbReference type="PANTHER" id="PTHR39181">
    <property type="entry name" value="TYROSINE-PROTEIN PHOSPHATASE YWQE"/>
    <property type="match status" value="1"/>
</dbReference>
<dbReference type="Gene3D" id="3.20.20.140">
    <property type="entry name" value="Metal-dependent hydrolases"/>
    <property type="match status" value="1"/>
</dbReference>
<dbReference type="PANTHER" id="PTHR39181:SF1">
    <property type="entry name" value="TYROSINE-PROTEIN PHOSPHATASE YWQE"/>
    <property type="match status" value="1"/>
</dbReference>
<dbReference type="InterPro" id="IPR016667">
    <property type="entry name" value="Caps_polysacc_synth_CpsB/CapC"/>
</dbReference>
<proteinExistence type="inferred from homology"/>
<name>A0A1V4INN1_9CLOT</name>
<comment type="catalytic activity">
    <reaction evidence="5">
        <text>O-phospho-L-tyrosyl-[protein] + H2O = L-tyrosyl-[protein] + phosphate</text>
        <dbReference type="Rhea" id="RHEA:10684"/>
        <dbReference type="Rhea" id="RHEA-COMP:10136"/>
        <dbReference type="Rhea" id="RHEA-COMP:20101"/>
        <dbReference type="ChEBI" id="CHEBI:15377"/>
        <dbReference type="ChEBI" id="CHEBI:43474"/>
        <dbReference type="ChEBI" id="CHEBI:46858"/>
        <dbReference type="ChEBI" id="CHEBI:61978"/>
        <dbReference type="EC" id="3.1.3.48"/>
    </reaction>
</comment>
<dbReference type="OrthoDB" id="9788539at2"/>
<dbReference type="EMBL" id="MZGV01000020">
    <property type="protein sequence ID" value="OPJ61658.1"/>
    <property type="molecule type" value="Genomic_DNA"/>
</dbReference>
<dbReference type="InterPro" id="IPR016195">
    <property type="entry name" value="Pol/histidinol_Pase-like"/>
</dbReference>
<dbReference type="STRING" id="1450648.CLORY_21580"/>
<keyword evidence="3 6" id="KW-0378">Hydrolase</keyword>